<keyword evidence="3" id="KW-0157">Chromophore</keyword>
<dbReference type="Proteomes" id="UP000037029">
    <property type="component" value="Chromosome"/>
</dbReference>
<dbReference type="SMART" id="SM00421">
    <property type="entry name" value="HTH_LUXR"/>
    <property type="match status" value="1"/>
</dbReference>
<organism evidence="7 11">
    <name type="scientific">Sphingobium yanoikuyae</name>
    <name type="common">Sphingomonas yanoikuyae</name>
    <dbReference type="NCBI Taxonomy" id="13690"/>
    <lineage>
        <taxon>Bacteria</taxon>
        <taxon>Pseudomonadati</taxon>
        <taxon>Pseudomonadota</taxon>
        <taxon>Alphaproteobacteria</taxon>
        <taxon>Sphingomonadales</taxon>
        <taxon>Sphingomonadaceae</taxon>
        <taxon>Sphingobium</taxon>
    </lineage>
</organism>
<name>A0A291N661_SPHYA</name>
<evidence type="ECO:0000313" key="10">
    <source>
        <dbReference type="Proteomes" id="UP000037029"/>
    </source>
</evidence>
<dbReference type="EMBL" id="CP020925">
    <property type="protein sequence ID" value="ATP17236.1"/>
    <property type="molecule type" value="Genomic_DNA"/>
</dbReference>
<dbReference type="Proteomes" id="UP000219422">
    <property type="component" value="Chromosome"/>
</dbReference>
<dbReference type="InterPro" id="IPR001610">
    <property type="entry name" value="PAC"/>
</dbReference>
<proteinExistence type="predicted"/>
<dbReference type="Gene3D" id="1.10.10.10">
    <property type="entry name" value="Winged helix-like DNA-binding domain superfamily/Winged helix DNA-binding domain"/>
    <property type="match status" value="1"/>
</dbReference>
<keyword evidence="2" id="KW-0288">FMN</keyword>
<dbReference type="KEGG" id="sya:A6768_23070"/>
<sequence>MTKWEGVAVTRISDPNSLICNSQVAAVVSDPRRADNPIVACNPAFVELTGYSQEEVIGRNCRFLRGAGTEAEQTEMLRDAVAQVRPVMVELINYRKNGTPFRNAVMVAPLFDDEGELEFFLGSQMAIDDRPVSRHQQARMRIENLSGRQRQIIEALAQGRLNKQIAFELGVTERTVKMHRAAVLRTLEVRSVAEAIRIAIEAGL</sequence>
<dbReference type="GO" id="GO:0006355">
    <property type="term" value="P:regulation of DNA-templated transcription"/>
    <property type="evidence" value="ECO:0007669"/>
    <property type="project" value="InterPro"/>
</dbReference>
<evidence type="ECO:0000313" key="8">
    <source>
        <dbReference type="EMBL" id="ATP17236.1"/>
    </source>
</evidence>
<reference evidence="7 11" key="2">
    <citation type="submission" date="2017-10" db="EMBL/GenBank/DDBJ databases">
        <title>Sphingobium yanoikuyae S72.</title>
        <authorList>
            <person name="Sanchez E."/>
            <person name="Bustos P."/>
            <person name="Mendoza P."/>
            <person name="Guo X."/>
            <person name="Mendoza A."/>
        </authorList>
    </citation>
    <scope>NUCLEOTIDE SEQUENCE [LARGE SCALE GENOMIC DNA]</scope>
    <source>
        <strain evidence="7 11">S72</strain>
    </source>
</reference>
<keyword evidence="1" id="KW-0285">Flavoprotein</keyword>
<dbReference type="InterPro" id="IPR035965">
    <property type="entry name" value="PAS-like_dom_sf"/>
</dbReference>
<dbReference type="InterPro" id="IPR016032">
    <property type="entry name" value="Sig_transdc_resp-reg_C-effctor"/>
</dbReference>
<dbReference type="PROSITE" id="PS50043">
    <property type="entry name" value="HTH_LUXR_2"/>
    <property type="match status" value="1"/>
</dbReference>
<evidence type="ECO:0000259" key="4">
    <source>
        <dbReference type="PROSITE" id="PS50043"/>
    </source>
</evidence>
<dbReference type="SMART" id="SM00086">
    <property type="entry name" value="PAC"/>
    <property type="match status" value="1"/>
</dbReference>
<keyword evidence="7" id="KW-0808">Transferase</keyword>
<dbReference type="PROSITE" id="PS50113">
    <property type="entry name" value="PAC"/>
    <property type="match status" value="1"/>
</dbReference>
<evidence type="ECO:0000313" key="9">
    <source>
        <dbReference type="EMBL" id="AYO78945.1"/>
    </source>
</evidence>
<dbReference type="PANTHER" id="PTHR47429">
    <property type="entry name" value="PROTEIN TWIN LOV 1"/>
    <property type="match status" value="1"/>
</dbReference>
<dbReference type="InterPro" id="IPR000014">
    <property type="entry name" value="PAS"/>
</dbReference>
<evidence type="ECO:0000313" key="7">
    <source>
        <dbReference type="EMBL" id="ATI82598.1"/>
    </source>
</evidence>
<dbReference type="Proteomes" id="UP000280708">
    <property type="component" value="Chromosome"/>
</dbReference>
<dbReference type="CDD" id="cd06170">
    <property type="entry name" value="LuxR_C_like"/>
    <property type="match status" value="1"/>
</dbReference>
<reference evidence="9 12" key="3">
    <citation type="submission" date="2018-10" db="EMBL/GenBank/DDBJ databases">
        <title>Characterization and genome analysis of a novel bacterium Sphingobium yanoikuyae SJTF8 capable of degrading PAHs.</title>
        <authorList>
            <person name="Yin C."/>
            <person name="Xiong W."/>
            <person name="Liang R."/>
        </authorList>
    </citation>
    <scope>NUCLEOTIDE SEQUENCE [LARGE SCALE GENOMIC DNA]</scope>
    <source>
        <strain evidence="9 12">SJTF8</strain>
    </source>
</reference>
<dbReference type="CDD" id="cd00130">
    <property type="entry name" value="PAS"/>
    <property type="match status" value="1"/>
</dbReference>
<keyword evidence="7" id="KW-0418">Kinase</keyword>
<evidence type="ECO:0000256" key="2">
    <source>
        <dbReference type="ARBA" id="ARBA00022643"/>
    </source>
</evidence>
<dbReference type="SUPFAM" id="SSF46894">
    <property type="entry name" value="C-terminal effector domain of the bipartite response regulators"/>
    <property type="match status" value="1"/>
</dbReference>
<dbReference type="InterPro" id="IPR036388">
    <property type="entry name" value="WH-like_DNA-bd_sf"/>
</dbReference>
<protein>
    <submittedName>
        <fullName evidence="7">Histidine kinase</fullName>
    </submittedName>
    <submittedName>
        <fullName evidence="9">PAS domain-containing protein</fullName>
    </submittedName>
</protein>
<dbReference type="PRINTS" id="PR00038">
    <property type="entry name" value="HTHLUXR"/>
</dbReference>
<dbReference type="Gene3D" id="3.30.450.20">
    <property type="entry name" value="PAS domain"/>
    <property type="match status" value="1"/>
</dbReference>
<dbReference type="GeneID" id="57779745"/>
<dbReference type="AlphaFoldDB" id="A0A291N661"/>
<accession>A0A291N661</accession>
<dbReference type="InterPro" id="IPR000700">
    <property type="entry name" value="PAS-assoc_C"/>
</dbReference>
<dbReference type="Pfam" id="PF00196">
    <property type="entry name" value="GerE"/>
    <property type="match status" value="1"/>
</dbReference>
<feature type="domain" description="PAC" evidence="6">
    <location>
        <begin position="85"/>
        <end position="139"/>
    </location>
</feature>
<dbReference type="GO" id="GO:0003677">
    <property type="term" value="F:DNA binding"/>
    <property type="evidence" value="ECO:0007669"/>
    <property type="project" value="InterPro"/>
</dbReference>
<gene>
    <name evidence="7" type="ORF">A6768_23070</name>
    <name evidence="8" type="ORF">BV87_01755</name>
    <name evidence="9" type="ORF">EBF16_19880</name>
</gene>
<dbReference type="Pfam" id="PF13426">
    <property type="entry name" value="PAS_9"/>
    <property type="match status" value="1"/>
</dbReference>
<reference evidence="8 10" key="1">
    <citation type="submission" date="2017-04" db="EMBL/GenBank/DDBJ databases">
        <title>Characterization, genome and methylation analysis of a phthalic acid esters degrading strain Sphingobium yanoikuyae SHJ.</title>
        <authorList>
            <person name="Feng L."/>
        </authorList>
    </citation>
    <scope>NUCLEOTIDE SEQUENCE [LARGE SCALE GENOMIC DNA]</scope>
    <source>
        <strain evidence="8 10">SHJ</strain>
    </source>
</reference>
<evidence type="ECO:0000259" key="5">
    <source>
        <dbReference type="PROSITE" id="PS50112"/>
    </source>
</evidence>
<feature type="domain" description="PAS" evidence="5">
    <location>
        <begin position="34"/>
        <end position="60"/>
    </location>
</feature>
<dbReference type="SUPFAM" id="SSF55785">
    <property type="entry name" value="PYP-like sensor domain (PAS domain)"/>
    <property type="match status" value="1"/>
</dbReference>
<dbReference type="EMBL" id="CP023741">
    <property type="protein sequence ID" value="ATI82598.1"/>
    <property type="molecule type" value="Genomic_DNA"/>
</dbReference>
<dbReference type="GO" id="GO:0016301">
    <property type="term" value="F:kinase activity"/>
    <property type="evidence" value="ECO:0007669"/>
    <property type="project" value="UniProtKB-KW"/>
</dbReference>
<evidence type="ECO:0000313" key="12">
    <source>
        <dbReference type="Proteomes" id="UP000280708"/>
    </source>
</evidence>
<dbReference type="EMBL" id="CP033230">
    <property type="protein sequence ID" value="AYO78945.1"/>
    <property type="molecule type" value="Genomic_DNA"/>
</dbReference>
<evidence type="ECO:0000256" key="1">
    <source>
        <dbReference type="ARBA" id="ARBA00022630"/>
    </source>
</evidence>
<dbReference type="PROSITE" id="PS50112">
    <property type="entry name" value="PAS"/>
    <property type="match status" value="1"/>
</dbReference>
<dbReference type="InterPro" id="IPR000792">
    <property type="entry name" value="Tscrpt_reg_LuxR_C"/>
</dbReference>
<feature type="domain" description="HTH luxR-type" evidence="4">
    <location>
        <begin position="138"/>
        <end position="203"/>
    </location>
</feature>
<evidence type="ECO:0000259" key="6">
    <source>
        <dbReference type="PROSITE" id="PS50113"/>
    </source>
</evidence>
<dbReference type="RefSeq" id="WP_048939287.1">
    <property type="nucleotide sequence ID" value="NZ_CAIGKD010000014.1"/>
</dbReference>
<evidence type="ECO:0000256" key="3">
    <source>
        <dbReference type="ARBA" id="ARBA00022991"/>
    </source>
</evidence>
<dbReference type="PANTHER" id="PTHR47429:SF2">
    <property type="entry name" value="PROTEIN TWIN LOV 1"/>
    <property type="match status" value="1"/>
</dbReference>
<evidence type="ECO:0000313" key="11">
    <source>
        <dbReference type="Proteomes" id="UP000219422"/>
    </source>
</evidence>
<dbReference type="NCBIfam" id="TIGR00229">
    <property type="entry name" value="sensory_box"/>
    <property type="match status" value="1"/>
</dbReference>
<dbReference type="SMART" id="SM00091">
    <property type="entry name" value="PAS"/>
    <property type="match status" value="1"/>
</dbReference>